<dbReference type="InterPro" id="IPR027417">
    <property type="entry name" value="P-loop_NTPase"/>
</dbReference>
<accession>A0ABV3WTG0</accession>
<protein>
    <submittedName>
        <fullName evidence="2">Division plane positioning ATPase MipZ</fullName>
    </submittedName>
</protein>
<dbReference type="SUPFAM" id="SSF52540">
    <property type="entry name" value="P-loop containing nucleoside triphosphate hydrolases"/>
    <property type="match status" value="1"/>
</dbReference>
<sequence>MNVSGVSASVSAAPRRAHVIVCGNAKGGTGKSTFAMHIAVALLRTGNRVATIDLDTAQQTLTRYVENRRRWAQGTGIAVAVPDHRDVPHRGKFADSEGETFAALAEALAGVDAAFDFVVIDTAAGDTFAGMLAHRLADTLVTPLNDSLIDLEALGDLPPAGRGSPSGSGYAQAVAQARDERRRADGRLIDWIVACNRVPVTAAGEAKIAPRLRDMASTLGFRFADGISQRSLFDDLFAAGLTAFDEYDGRSASSRPNLAHLAARQEMRRLMDRMDLLHTGPSLPVGGPGTSPTEAAITPAL</sequence>
<gene>
    <name evidence="2" type="ORF">V1479_11675</name>
</gene>
<dbReference type="RefSeq" id="WP_368803037.1">
    <property type="nucleotide sequence ID" value="NZ_JAZHFV010000003.1"/>
</dbReference>
<evidence type="ECO:0000256" key="1">
    <source>
        <dbReference type="SAM" id="MobiDB-lite"/>
    </source>
</evidence>
<dbReference type="Proteomes" id="UP001559025">
    <property type="component" value="Unassembled WGS sequence"/>
</dbReference>
<proteinExistence type="predicted"/>
<dbReference type="PANTHER" id="PTHR13696:SF96">
    <property type="entry name" value="COBQ_COBB_MIND_PARA NUCLEOTIDE BINDING DOMAIN-CONTAINING PROTEIN"/>
    <property type="match status" value="1"/>
</dbReference>
<dbReference type="Gene3D" id="3.40.50.300">
    <property type="entry name" value="P-loop containing nucleotide triphosphate hydrolases"/>
    <property type="match status" value="1"/>
</dbReference>
<keyword evidence="3" id="KW-1185">Reference proteome</keyword>
<evidence type="ECO:0000313" key="2">
    <source>
        <dbReference type="EMBL" id="MEX4007967.1"/>
    </source>
</evidence>
<organism evidence="2 3">
    <name type="scientific">Neoaquamicrobium sediminum</name>
    <dbReference type="NCBI Taxonomy" id="1849104"/>
    <lineage>
        <taxon>Bacteria</taxon>
        <taxon>Pseudomonadati</taxon>
        <taxon>Pseudomonadota</taxon>
        <taxon>Alphaproteobacteria</taxon>
        <taxon>Hyphomicrobiales</taxon>
        <taxon>Phyllobacteriaceae</taxon>
        <taxon>Neoaquamicrobium</taxon>
    </lineage>
</organism>
<dbReference type="EMBL" id="JAZHFV010000003">
    <property type="protein sequence ID" value="MEX4007967.1"/>
    <property type="molecule type" value="Genomic_DNA"/>
</dbReference>
<dbReference type="InterPro" id="IPR015223">
    <property type="entry name" value="MipZ"/>
</dbReference>
<comment type="caution">
    <text evidence="2">The sequence shown here is derived from an EMBL/GenBank/DDBJ whole genome shotgun (WGS) entry which is preliminary data.</text>
</comment>
<dbReference type="PANTHER" id="PTHR13696">
    <property type="entry name" value="P-LOOP CONTAINING NUCLEOSIDE TRIPHOSPHATE HYDROLASE"/>
    <property type="match status" value="1"/>
</dbReference>
<name>A0ABV3WTG0_9HYPH</name>
<dbReference type="CDD" id="cd02042">
    <property type="entry name" value="ParAB_family"/>
    <property type="match status" value="1"/>
</dbReference>
<evidence type="ECO:0000313" key="3">
    <source>
        <dbReference type="Proteomes" id="UP001559025"/>
    </source>
</evidence>
<dbReference type="Pfam" id="PF09140">
    <property type="entry name" value="MipZ"/>
    <property type="match status" value="1"/>
</dbReference>
<reference evidence="2 3" key="1">
    <citation type="submission" date="2024-01" db="EMBL/GenBank/DDBJ databases">
        <title>New evidence supports the origin of RcGTA from prophage.</title>
        <authorList>
            <person name="Xu Y."/>
            <person name="Liu B."/>
            <person name="Chen F."/>
        </authorList>
    </citation>
    <scope>NUCLEOTIDE SEQUENCE [LARGE SCALE GENOMIC DNA]</scope>
    <source>
        <strain evidence="2 3">CBW1107-2</strain>
    </source>
</reference>
<dbReference type="InterPro" id="IPR050678">
    <property type="entry name" value="DNA_Partitioning_ATPase"/>
</dbReference>
<feature type="region of interest" description="Disordered" evidence="1">
    <location>
        <begin position="279"/>
        <end position="301"/>
    </location>
</feature>